<dbReference type="InterPro" id="IPR023772">
    <property type="entry name" value="DNA-bd_HTH_TetR-type_CS"/>
</dbReference>
<dbReference type="Gene3D" id="1.10.357.10">
    <property type="entry name" value="Tetracycline Repressor, domain 2"/>
    <property type="match status" value="1"/>
</dbReference>
<dbReference type="Proteomes" id="UP001501706">
    <property type="component" value="Unassembled WGS sequence"/>
</dbReference>
<dbReference type="PANTHER" id="PTHR47506">
    <property type="entry name" value="TRANSCRIPTIONAL REGULATORY PROTEIN"/>
    <property type="match status" value="1"/>
</dbReference>
<sequence length="201" mass="21046">MPRVSRQQAEKNRAAIEEASARLIREQGIKGVSVADLMAAAGLTHGGFYGHFESKDALAAAACAKAFAASRERWRERTAGMADASAALRVIVEAYLSPRARDNAGSSCPAASLAVDVARESADKPVRRSYVDGIQGLVSSLAALYGSGDAAADRERALVELSLMVGALLMARATAADPISDQILDAARRHLLPADDTSPTP</sequence>
<feature type="domain" description="HTH tetR-type" evidence="6">
    <location>
        <begin position="10"/>
        <end position="70"/>
    </location>
</feature>
<evidence type="ECO:0000256" key="1">
    <source>
        <dbReference type="ARBA" id="ARBA00022491"/>
    </source>
</evidence>
<gene>
    <name evidence="7" type="ORF">GCM10009097_33930</name>
</gene>
<evidence type="ECO:0000313" key="8">
    <source>
        <dbReference type="Proteomes" id="UP001501706"/>
    </source>
</evidence>
<evidence type="ECO:0000256" key="2">
    <source>
        <dbReference type="ARBA" id="ARBA00023015"/>
    </source>
</evidence>
<keyword evidence="8" id="KW-1185">Reference proteome</keyword>
<evidence type="ECO:0000256" key="4">
    <source>
        <dbReference type="ARBA" id="ARBA00023163"/>
    </source>
</evidence>
<dbReference type="PRINTS" id="PR00455">
    <property type="entry name" value="HTHTETR"/>
</dbReference>
<dbReference type="PROSITE" id="PS01081">
    <property type="entry name" value="HTH_TETR_1"/>
    <property type="match status" value="1"/>
</dbReference>
<keyword evidence="4" id="KW-0804">Transcription</keyword>
<evidence type="ECO:0000256" key="3">
    <source>
        <dbReference type="ARBA" id="ARBA00023125"/>
    </source>
</evidence>
<evidence type="ECO:0000259" key="6">
    <source>
        <dbReference type="PROSITE" id="PS50977"/>
    </source>
</evidence>
<comment type="caution">
    <text evidence="7">The sequence shown here is derived from an EMBL/GenBank/DDBJ whole genome shotgun (WGS) entry which is preliminary data.</text>
</comment>
<dbReference type="InterPro" id="IPR009057">
    <property type="entry name" value="Homeodomain-like_sf"/>
</dbReference>
<dbReference type="InterPro" id="IPR001647">
    <property type="entry name" value="HTH_TetR"/>
</dbReference>
<dbReference type="RefSeq" id="WP_087839984.1">
    <property type="nucleotide sequence ID" value="NZ_BAAAEN010000013.1"/>
</dbReference>
<proteinExistence type="predicted"/>
<protein>
    <submittedName>
        <fullName evidence="7">TetR/AcrR family transcriptional regulator</fullName>
    </submittedName>
</protein>
<dbReference type="Gene3D" id="1.10.10.60">
    <property type="entry name" value="Homeodomain-like"/>
    <property type="match status" value="1"/>
</dbReference>
<dbReference type="SUPFAM" id="SSF48498">
    <property type="entry name" value="Tetracyclin repressor-like, C-terminal domain"/>
    <property type="match status" value="1"/>
</dbReference>
<dbReference type="Pfam" id="PF00440">
    <property type="entry name" value="TetR_N"/>
    <property type="match status" value="1"/>
</dbReference>
<organism evidence="7 8">
    <name type="scientific">Pigmentiphaga daeguensis</name>
    <dbReference type="NCBI Taxonomy" id="414049"/>
    <lineage>
        <taxon>Bacteria</taxon>
        <taxon>Pseudomonadati</taxon>
        <taxon>Pseudomonadota</taxon>
        <taxon>Betaproteobacteria</taxon>
        <taxon>Burkholderiales</taxon>
        <taxon>Alcaligenaceae</taxon>
        <taxon>Pigmentiphaga</taxon>
    </lineage>
</organism>
<keyword evidence="3 5" id="KW-0238">DNA-binding</keyword>
<name>A0ABN1C871_9BURK</name>
<keyword evidence="1" id="KW-0678">Repressor</keyword>
<dbReference type="PROSITE" id="PS50977">
    <property type="entry name" value="HTH_TETR_2"/>
    <property type="match status" value="1"/>
</dbReference>
<keyword evidence="2" id="KW-0805">Transcription regulation</keyword>
<dbReference type="SUPFAM" id="SSF46689">
    <property type="entry name" value="Homeodomain-like"/>
    <property type="match status" value="1"/>
</dbReference>
<evidence type="ECO:0000256" key="5">
    <source>
        <dbReference type="PROSITE-ProRule" id="PRU00335"/>
    </source>
</evidence>
<reference evidence="7 8" key="1">
    <citation type="journal article" date="2019" name="Int. J. Syst. Evol. Microbiol.">
        <title>The Global Catalogue of Microorganisms (GCM) 10K type strain sequencing project: providing services to taxonomists for standard genome sequencing and annotation.</title>
        <authorList>
            <consortium name="The Broad Institute Genomics Platform"/>
            <consortium name="The Broad Institute Genome Sequencing Center for Infectious Disease"/>
            <person name="Wu L."/>
            <person name="Ma J."/>
        </authorList>
    </citation>
    <scope>NUCLEOTIDE SEQUENCE [LARGE SCALE GENOMIC DNA]</scope>
    <source>
        <strain evidence="7 8">JCM 14330</strain>
    </source>
</reference>
<feature type="DNA-binding region" description="H-T-H motif" evidence="5">
    <location>
        <begin position="33"/>
        <end position="52"/>
    </location>
</feature>
<dbReference type="EMBL" id="BAAAEN010000013">
    <property type="protein sequence ID" value="GAA0513743.1"/>
    <property type="molecule type" value="Genomic_DNA"/>
</dbReference>
<accession>A0ABN1C871</accession>
<dbReference type="InterPro" id="IPR036271">
    <property type="entry name" value="Tet_transcr_reg_TetR-rel_C_sf"/>
</dbReference>
<evidence type="ECO:0000313" key="7">
    <source>
        <dbReference type="EMBL" id="GAA0513743.1"/>
    </source>
</evidence>
<dbReference type="PANTHER" id="PTHR47506:SF7">
    <property type="entry name" value="TRANSCRIPTIONAL REGULATORY PROTEIN"/>
    <property type="match status" value="1"/>
</dbReference>